<gene>
    <name evidence="2" type="ORF">MPLDJ20_270092</name>
</gene>
<dbReference type="Proteomes" id="UP000046373">
    <property type="component" value="Unassembled WGS sequence"/>
</dbReference>
<dbReference type="EMBL" id="CCNB01000020">
    <property type="protein sequence ID" value="CDX40293.1"/>
    <property type="molecule type" value="Genomic_DNA"/>
</dbReference>
<evidence type="ECO:0000313" key="3">
    <source>
        <dbReference type="Proteomes" id="UP000046373"/>
    </source>
</evidence>
<feature type="region of interest" description="Disordered" evidence="1">
    <location>
        <begin position="1"/>
        <end position="40"/>
    </location>
</feature>
<organism evidence="2 3">
    <name type="scientific">Mesorhizobium plurifarium</name>
    <dbReference type="NCBI Taxonomy" id="69974"/>
    <lineage>
        <taxon>Bacteria</taxon>
        <taxon>Pseudomonadati</taxon>
        <taxon>Pseudomonadota</taxon>
        <taxon>Alphaproteobacteria</taxon>
        <taxon>Hyphomicrobiales</taxon>
        <taxon>Phyllobacteriaceae</taxon>
        <taxon>Mesorhizobium</taxon>
    </lineage>
</organism>
<protein>
    <recommendedName>
        <fullName evidence="4">Propionyl-coenzyme A carboxylase alpha polypeptide</fullName>
    </recommendedName>
</protein>
<proteinExistence type="predicted"/>
<dbReference type="AlphaFoldDB" id="A0A090FF60"/>
<evidence type="ECO:0008006" key="4">
    <source>
        <dbReference type="Google" id="ProtNLM"/>
    </source>
</evidence>
<feature type="compositionally biased region" description="Basic and acidic residues" evidence="1">
    <location>
        <begin position="30"/>
        <end position="40"/>
    </location>
</feature>
<evidence type="ECO:0000313" key="2">
    <source>
        <dbReference type="EMBL" id="CDX40293.1"/>
    </source>
</evidence>
<evidence type="ECO:0000256" key="1">
    <source>
        <dbReference type="SAM" id="MobiDB-lite"/>
    </source>
</evidence>
<name>A0A090FF60_MESPL</name>
<accession>A0A090FF60</accession>
<sequence>MDVGPAFANLQRNKASGAPELPISPLEGEMPGRAERGAWH</sequence>
<reference evidence="2 3" key="1">
    <citation type="submission" date="2014-08" db="EMBL/GenBank/DDBJ databases">
        <authorList>
            <person name="Moulin Lionel"/>
        </authorList>
    </citation>
    <scope>NUCLEOTIDE SEQUENCE [LARGE SCALE GENOMIC DNA]</scope>
</reference>